<accession>A0A1X1UUN7</accession>
<keyword evidence="1" id="KW-0472">Membrane</keyword>
<feature type="transmembrane region" description="Helical" evidence="1">
    <location>
        <begin position="9"/>
        <end position="28"/>
    </location>
</feature>
<dbReference type="Proteomes" id="UP000194000">
    <property type="component" value="Unassembled WGS sequence"/>
</dbReference>
<proteinExistence type="predicted"/>
<evidence type="ECO:0000313" key="2">
    <source>
        <dbReference type="EMBL" id="ORV60526.1"/>
    </source>
</evidence>
<dbReference type="STRING" id="1260918.AWC06_14470"/>
<protein>
    <recommendedName>
        <fullName evidence="4">UsfY protein</fullName>
    </recommendedName>
</protein>
<feature type="transmembrane region" description="Helical" evidence="1">
    <location>
        <begin position="34"/>
        <end position="54"/>
    </location>
</feature>
<dbReference type="EMBL" id="LQOW01000020">
    <property type="protein sequence ID" value="ORV60526.1"/>
    <property type="molecule type" value="Genomic_DNA"/>
</dbReference>
<comment type="caution">
    <text evidence="2">The sequence shown here is derived from an EMBL/GenBank/DDBJ whole genome shotgun (WGS) entry which is preliminary data.</text>
</comment>
<name>A0A1X1UUN7_9MYCO</name>
<evidence type="ECO:0008006" key="4">
    <source>
        <dbReference type="Google" id="ProtNLM"/>
    </source>
</evidence>
<evidence type="ECO:0000256" key="1">
    <source>
        <dbReference type="SAM" id="Phobius"/>
    </source>
</evidence>
<dbReference type="RefSeq" id="WP_085197001.1">
    <property type="nucleotide sequence ID" value="NZ_JACKVI010000004.1"/>
</dbReference>
<keyword evidence="3" id="KW-1185">Reference proteome</keyword>
<organism evidence="2 3">
    <name type="scientific">Mycobacterium fragae</name>
    <dbReference type="NCBI Taxonomy" id="1260918"/>
    <lineage>
        <taxon>Bacteria</taxon>
        <taxon>Bacillati</taxon>
        <taxon>Actinomycetota</taxon>
        <taxon>Actinomycetes</taxon>
        <taxon>Mycobacteriales</taxon>
        <taxon>Mycobacteriaceae</taxon>
        <taxon>Mycobacterium</taxon>
    </lineage>
</organism>
<keyword evidence="1" id="KW-0812">Transmembrane</keyword>
<evidence type="ECO:0000313" key="3">
    <source>
        <dbReference type="Proteomes" id="UP000194000"/>
    </source>
</evidence>
<reference evidence="2 3" key="1">
    <citation type="submission" date="2016-01" db="EMBL/GenBank/DDBJ databases">
        <title>The new phylogeny of the genus Mycobacterium.</title>
        <authorList>
            <person name="Tarcisio F."/>
            <person name="Conor M."/>
            <person name="Antonella G."/>
            <person name="Elisabetta G."/>
            <person name="Giulia F.S."/>
            <person name="Sara T."/>
            <person name="Anna F."/>
            <person name="Clotilde B."/>
            <person name="Roberto B."/>
            <person name="Veronica D.S."/>
            <person name="Fabio R."/>
            <person name="Monica P."/>
            <person name="Olivier J."/>
            <person name="Enrico T."/>
            <person name="Nicola S."/>
        </authorList>
    </citation>
    <scope>NUCLEOTIDE SEQUENCE [LARGE SCALE GENOMIC DNA]</scope>
    <source>
        <strain evidence="2 3">DSM 45731</strain>
    </source>
</reference>
<gene>
    <name evidence="2" type="ORF">AWC06_14470</name>
</gene>
<sequence>MGDTKTRGIVLLASGVVALVVCVAAFALGEVGVGVGAVVIALLAAGAGMAWLGMEGRRAREVERGGADNHRE</sequence>
<dbReference type="AlphaFoldDB" id="A0A1X1UUN7"/>
<keyword evidence="1" id="KW-1133">Transmembrane helix</keyword>